<dbReference type="EMBL" id="CP019645">
    <property type="protein sequence ID" value="AQQ59248.1"/>
    <property type="molecule type" value="Genomic_DNA"/>
</dbReference>
<feature type="signal peptide" evidence="1">
    <location>
        <begin position="1"/>
        <end position="21"/>
    </location>
</feature>
<organism evidence="2 3">
    <name type="scientific">Helicobacter bilis</name>
    <dbReference type="NCBI Taxonomy" id="37372"/>
    <lineage>
        <taxon>Bacteria</taxon>
        <taxon>Pseudomonadati</taxon>
        <taxon>Campylobacterota</taxon>
        <taxon>Epsilonproteobacteria</taxon>
        <taxon>Campylobacterales</taxon>
        <taxon>Helicobacteraceae</taxon>
        <taxon>Helicobacter</taxon>
    </lineage>
</organism>
<accession>A0A1Q2LFQ0</accession>
<dbReference type="KEGG" id="hbl:XJ32_03075"/>
<feature type="chain" id="PRO_5010170022" evidence="1">
    <location>
        <begin position="22"/>
        <end position="134"/>
    </location>
</feature>
<evidence type="ECO:0000256" key="1">
    <source>
        <dbReference type="SAM" id="SignalP"/>
    </source>
</evidence>
<reference evidence="2 3" key="1">
    <citation type="submission" date="2017-02" db="EMBL/GenBank/DDBJ databases">
        <title>Whole genome sequencing of Helicobacter bilis strain AAQJH.</title>
        <authorList>
            <person name="Conlan S."/>
            <person name="Thomas P.J."/>
            <person name="Mullikin J."/>
            <person name="Palmore T.N."/>
            <person name="Frank K.M."/>
            <person name="Segre J.A."/>
        </authorList>
    </citation>
    <scope>NUCLEOTIDE SEQUENCE [LARGE SCALE GENOMIC DNA]</scope>
    <source>
        <strain evidence="2 3">AAQJH</strain>
    </source>
</reference>
<keyword evidence="1" id="KW-0732">Signal</keyword>
<dbReference type="AlphaFoldDB" id="A0A1Q2LFQ0"/>
<sequence>MMRVIYIGVFLLIHISQASDALTMTTIWIKKHYTQEVKERYYQQDARKYYKVWGFDYCLGYTKGLPNNHAHRSDAYARDLVLEVGGKQALAELKQFVERRKKDSSLTNCLELYDSKEYQAEVERIVKKYCKECK</sequence>
<evidence type="ECO:0000313" key="3">
    <source>
        <dbReference type="Proteomes" id="UP000188298"/>
    </source>
</evidence>
<evidence type="ECO:0000313" key="2">
    <source>
        <dbReference type="EMBL" id="AQQ59248.1"/>
    </source>
</evidence>
<name>A0A1Q2LFQ0_9HELI</name>
<gene>
    <name evidence="2" type="ORF">XJ32_03075</name>
</gene>
<dbReference type="Proteomes" id="UP000188298">
    <property type="component" value="Chromosome"/>
</dbReference>
<proteinExistence type="predicted"/>
<protein>
    <submittedName>
        <fullName evidence="2">Uncharacterized protein</fullName>
    </submittedName>
</protein>